<evidence type="ECO:0000313" key="1">
    <source>
        <dbReference type="EMBL" id="CAJ1950252.1"/>
    </source>
</evidence>
<dbReference type="Gramene" id="rna-AYBTSS11_LOCUS14154">
    <property type="protein sequence ID" value="CAJ1950252.1"/>
    <property type="gene ID" value="gene-AYBTSS11_LOCUS14154"/>
</dbReference>
<dbReference type="PANTHER" id="PTHR33103:SF93">
    <property type="entry name" value="DUF674 FAMILY PROTEIN"/>
    <property type="match status" value="1"/>
</dbReference>
<dbReference type="InterPro" id="IPR007750">
    <property type="entry name" value="DUF674"/>
</dbReference>
<dbReference type="AlphaFoldDB" id="A0AA86VG65"/>
<dbReference type="PANTHER" id="PTHR33103">
    <property type="entry name" value="OS01G0153900 PROTEIN"/>
    <property type="match status" value="1"/>
</dbReference>
<accession>A0AA86VG65</accession>
<dbReference type="EMBL" id="OY731401">
    <property type="protein sequence ID" value="CAJ1950252.1"/>
    <property type="molecule type" value="Genomic_DNA"/>
</dbReference>
<evidence type="ECO:0000313" key="2">
    <source>
        <dbReference type="Proteomes" id="UP001189624"/>
    </source>
</evidence>
<dbReference type="Proteomes" id="UP001189624">
    <property type="component" value="Chromosome 4"/>
</dbReference>
<sequence length="489" mass="55681">MASDVEGKIYLKYWVDTKEERVVMAESSGDFINVLFSFLTLPLGTIIRLGNRLDQRVDLGCINHLYESIEKLESDVFWNNICKKMLLSPRNPLEGSCQRLKVKVDDTEPTKYYMCHNCLKKGSNELLLSSFIDVKCKCGTLMRKEIDMVEEAAGDNGVFVKGDAKFLIYDDLTVLRSSPSESIKPPLKFGYTEFKNMKEKYLDRNEILIILKQALTSKSPLTDVLVKMGEPKPQNCFLPDMSSSDSKDFVQIKVIVRKSNNRILFVEADGDFVDFLASILTTPLGSILNLSEDILSLGSIRNLYQSVKNLDSSWFIESSKKSLLNPKVNPHFGCVRNLLNVSQDVVSEYWYGLGVMKDGKGHVLWEKKMISKKQDMLQNPKAIKLLDPRSSDGVRKHEVGFMKRPCLFVMSDDLKVLPMTTTSSIPGPFMKGVPLDDLKEHLVKMRKPQALNLLRASLTSNKDAFTRSLFFLLMKWQFQRFIPFGRCVQ</sequence>
<gene>
    <name evidence="1" type="ORF">AYBTSS11_LOCUS14154</name>
</gene>
<dbReference type="Pfam" id="PF05056">
    <property type="entry name" value="DUF674"/>
    <property type="match status" value="1"/>
</dbReference>
<reference evidence="1" key="1">
    <citation type="submission" date="2023-10" db="EMBL/GenBank/DDBJ databases">
        <authorList>
            <person name="Domelevo Entfellner J.-B."/>
        </authorList>
    </citation>
    <scope>NUCLEOTIDE SEQUENCE</scope>
</reference>
<evidence type="ECO:0008006" key="3">
    <source>
        <dbReference type="Google" id="ProtNLM"/>
    </source>
</evidence>
<keyword evidence="2" id="KW-1185">Reference proteome</keyword>
<proteinExistence type="predicted"/>
<organism evidence="1 2">
    <name type="scientific">Sphenostylis stenocarpa</name>
    <dbReference type="NCBI Taxonomy" id="92480"/>
    <lineage>
        <taxon>Eukaryota</taxon>
        <taxon>Viridiplantae</taxon>
        <taxon>Streptophyta</taxon>
        <taxon>Embryophyta</taxon>
        <taxon>Tracheophyta</taxon>
        <taxon>Spermatophyta</taxon>
        <taxon>Magnoliopsida</taxon>
        <taxon>eudicotyledons</taxon>
        <taxon>Gunneridae</taxon>
        <taxon>Pentapetalae</taxon>
        <taxon>rosids</taxon>
        <taxon>fabids</taxon>
        <taxon>Fabales</taxon>
        <taxon>Fabaceae</taxon>
        <taxon>Papilionoideae</taxon>
        <taxon>50 kb inversion clade</taxon>
        <taxon>NPAAA clade</taxon>
        <taxon>indigoferoid/millettioid clade</taxon>
        <taxon>Phaseoleae</taxon>
        <taxon>Sphenostylis</taxon>
    </lineage>
</organism>
<protein>
    <recommendedName>
        <fullName evidence="3">DUF674 domain-containing protein</fullName>
    </recommendedName>
</protein>
<name>A0AA86VG65_9FABA</name>